<evidence type="ECO:0000256" key="1">
    <source>
        <dbReference type="ARBA" id="ARBA00001917"/>
    </source>
</evidence>
<comment type="subcellular location">
    <subcellularLocation>
        <location evidence="3">Membrane</location>
    </subcellularLocation>
</comment>
<dbReference type="PROSITE" id="PS00912">
    <property type="entry name" value="DHODEHASE_2"/>
    <property type="match status" value="1"/>
</dbReference>
<dbReference type="PROSITE" id="PS00911">
    <property type="entry name" value="DHODEHASE_1"/>
    <property type="match status" value="1"/>
</dbReference>
<comment type="caution">
    <text evidence="16">The sequence shown here is derived from an EMBL/GenBank/DDBJ whole genome shotgun (WGS) entry which is preliminary data.</text>
</comment>
<dbReference type="PANTHER" id="PTHR48109">
    <property type="entry name" value="DIHYDROOROTATE DEHYDROGENASE (QUINONE), MITOCHONDRIAL-RELATED"/>
    <property type="match status" value="1"/>
</dbReference>
<dbReference type="GO" id="GO:0016020">
    <property type="term" value="C:membrane"/>
    <property type="evidence" value="ECO:0007669"/>
    <property type="project" value="UniProtKB-SubCell"/>
</dbReference>
<dbReference type="AlphaFoldDB" id="A0A399J0J7"/>
<organism evidence="16 17">
    <name type="scientific">Pseudooceanicola sediminis</name>
    <dbReference type="NCBI Taxonomy" id="2211117"/>
    <lineage>
        <taxon>Bacteria</taxon>
        <taxon>Pseudomonadati</taxon>
        <taxon>Pseudomonadota</taxon>
        <taxon>Alphaproteobacteria</taxon>
        <taxon>Rhodobacterales</taxon>
        <taxon>Paracoccaceae</taxon>
        <taxon>Pseudooceanicola</taxon>
    </lineage>
</organism>
<keyword evidence="9" id="KW-0288">FMN</keyword>
<keyword evidence="12" id="KW-0472">Membrane</keyword>
<dbReference type="InterPro" id="IPR005720">
    <property type="entry name" value="Dihydroorotate_DH_cat"/>
</dbReference>
<dbReference type="NCBIfam" id="NF003645">
    <property type="entry name" value="PRK05286.1-2"/>
    <property type="match status" value="1"/>
</dbReference>
<keyword evidence="8" id="KW-0285">Flavoprotein</keyword>
<comment type="function">
    <text evidence="2">Catalyzes the conversion of dihydroorotate to orotate with quinone as electron acceptor.</text>
</comment>
<feature type="domain" description="Dihydroorotate dehydrogenase catalytic" evidence="15">
    <location>
        <begin position="55"/>
        <end position="343"/>
    </location>
</feature>
<dbReference type="InterPro" id="IPR050074">
    <property type="entry name" value="DHO_dehydrogenase"/>
</dbReference>
<dbReference type="OrthoDB" id="9802377at2"/>
<evidence type="ECO:0000256" key="10">
    <source>
        <dbReference type="ARBA" id="ARBA00022975"/>
    </source>
</evidence>
<keyword evidence="17" id="KW-1185">Reference proteome</keyword>
<dbReference type="Pfam" id="PF01180">
    <property type="entry name" value="DHO_dh"/>
    <property type="match status" value="1"/>
</dbReference>
<comment type="catalytic activity">
    <reaction evidence="13">
        <text>(S)-dihydroorotate + a quinone = orotate + a quinol</text>
        <dbReference type="Rhea" id="RHEA:30187"/>
        <dbReference type="ChEBI" id="CHEBI:24646"/>
        <dbReference type="ChEBI" id="CHEBI:30839"/>
        <dbReference type="ChEBI" id="CHEBI:30864"/>
        <dbReference type="ChEBI" id="CHEBI:132124"/>
        <dbReference type="EC" id="1.3.5.2"/>
    </reaction>
</comment>
<dbReference type="NCBIfam" id="TIGR01036">
    <property type="entry name" value="pyrD_sub2"/>
    <property type="match status" value="1"/>
</dbReference>
<evidence type="ECO:0000256" key="3">
    <source>
        <dbReference type="ARBA" id="ARBA00004370"/>
    </source>
</evidence>
<dbReference type="NCBIfam" id="NF003652">
    <property type="entry name" value="PRK05286.2-5"/>
    <property type="match status" value="1"/>
</dbReference>
<accession>A0A399J0J7</accession>
<comment type="cofactor">
    <cofactor evidence="1">
        <name>FMN</name>
        <dbReference type="ChEBI" id="CHEBI:58210"/>
    </cofactor>
</comment>
<name>A0A399J0J7_9RHOB</name>
<proteinExistence type="inferred from homology"/>
<evidence type="ECO:0000256" key="6">
    <source>
        <dbReference type="ARBA" id="ARBA00012791"/>
    </source>
</evidence>
<dbReference type="GO" id="GO:0005737">
    <property type="term" value="C:cytoplasm"/>
    <property type="evidence" value="ECO:0007669"/>
    <property type="project" value="InterPro"/>
</dbReference>
<evidence type="ECO:0000313" key="16">
    <source>
        <dbReference type="EMBL" id="RII38770.1"/>
    </source>
</evidence>
<dbReference type="Gene3D" id="3.20.20.70">
    <property type="entry name" value="Aldolase class I"/>
    <property type="match status" value="1"/>
</dbReference>
<dbReference type="PANTHER" id="PTHR48109:SF4">
    <property type="entry name" value="DIHYDROOROTATE DEHYDROGENASE (QUINONE), MITOCHONDRIAL"/>
    <property type="match status" value="1"/>
</dbReference>
<reference evidence="16 17" key="1">
    <citation type="submission" date="2018-08" db="EMBL/GenBank/DDBJ databases">
        <title>Pseudooceanicola sediminis CY03 in the family Rhodobacteracea.</title>
        <authorList>
            <person name="Zhang Y.-J."/>
        </authorList>
    </citation>
    <scope>NUCLEOTIDE SEQUENCE [LARGE SCALE GENOMIC DNA]</scope>
    <source>
        <strain evidence="16 17">CY03</strain>
    </source>
</reference>
<comment type="similarity">
    <text evidence="5">Belongs to the dihydroorotate dehydrogenase family. Type 2 subfamily.</text>
</comment>
<evidence type="ECO:0000313" key="17">
    <source>
        <dbReference type="Proteomes" id="UP000265848"/>
    </source>
</evidence>
<evidence type="ECO:0000256" key="9">
    <source>
        <dbReference type="ARBA" id="ARBA00022643"/>
    </source>
</evidence>
<dbReference type="CDD" id="cd04738">
    <property type="entry name" value="DHOD_2_like"/>
    <property type="match status" value="1"/>
</dbReference>
<evidence type="ECO:0000256" key="14">
    <source>
        <dbReference type="NCBIfam" id="TIGR01036"/>
    </source>
</evidence>
<evidence type="ECO:0000256" key="8">
    <source>
        <dbReference type="ARBA" id="ARBA00022630"/>
    </source>
</evidence>
<evidence type="ECO:0000256" key="2">
    <source>
        <dbReference type="ARBA" id="ARBA00003125"/>
    </source>
</evidence>
<evidence type="ECO:0000259" key="15">
    <source>
        <dbReference type="Pfam" id="PF01180"/>
    </source>
</evidence>
<evidence type="ECO:0000256" key="13">
    <source>
        <dbReference type="ARBA" id="ARBA00048639"/>
    </source>
</evidence>
<evidence type="ECO:0000256" key="7">
    <source>
        <dbReference type="ARBA" id="ARBA00018366"/>
    </source>
</evidence>
<dbReference type="InterPro" id="IPR001295">
    <property type="entry name" value="Dihydroorotate_DH_CS"/>
</dbReference>
<dbReference type="InterPro" id="IPR005719">
    <property type="entry name" value="Dihydroorotate_DH_2"/>
</dbReference>
<protein>
    <recommendedName>
        <fullName evidence="7 14">Dihydroorotate dehydrogenase (quinone)</fullName>
        <ecNumber evidence="6 14">1.3.5.2</ecNumber>
    </recommendedName>
</protein>
<keyword evidence="10" id="KW-0665">Pyrimidine biosynthesis</keyword>
<dbReference type="SUPFAM" id="SSF51395">
    <property type="entry name" value="FMN-linked oxidoreductases"/>
    <property type="match status" value="1"/>
</dbReference>
<dbReference type="GO" id="GO:0006207">
    <property type="term" value="P:'de novo' pyrimidine nucleobase biosynthetic process"/>
    <property type="evidence" value="ECO:0007669"/>
    <property type="project" value="UniProtKB-UniRule"/>
</dbReference>
<keyword evidence="11 16" id="KW-0560">Oxidoreductase</keyword>
<evidence type="ECO:0000256" key="4">
    <source>
        <dbReference type="ARBA" id="ARBA00005161"/>
    </source>
</evidence>
<dbReference type="UniPathway" id="UPA00070">
    <property type="reaction ID" value="UER00946"/>
</dbReference>
<sequence>MSRGPGPHGFVARGYEGLGLRLLHRFDPELAHTISLHALRAGLVPLARQITSPRLRTSIAGLSLANPVGLAAGYDKNAIALAPLSRAGFGFLEVGAATPRAQPGNPKPRVFRLRQDRAVINRFGFNNDGMHAIADRLAQRPHDAVIGLNLGANKDSGDRANDFCAVLETCAPSLDFATVNVSSPNTEKLRDLQGKAALSALLTGVLATRDAMARPIPIFLKIAPDLDDAGLADVAEVALAHGLDAIIATNTTLDRTGLTSAHRAEAGGLSGAPLFEKSTRVLARLSALTDGQIPLIGVGGIATPEQAYDKIRAGASAVQLYSSLVYGGLSLAADVAHGLDALLARDGFANVADAVGTQRETWL</sequence>
<gene>
    <name evidence="16" type="ORF">DL237_11035</name>
</gene>
<comment type="pathway">
    <text evidence="4">Pyrimidine metabolism; UMP biosynthesis via de novo pathway; orotate from (S)-dihydroorotate (quinone route): step 1/1.</text>
</comment>
<evidence type="ECO:0000256" key="5">
    <source>
        <dbReference type="ARBA" id="ARBA00005359"/>
    </source>
</evidence>
<evidence type="ECO:0000256" key="11">
    <source>
        <dbReference type="ARBA" id="ARBA00023002"/>
    </source>
</evidence>
<evidence type="ECO:0000256" key="12">
    <source>
        <dbReference type="ARBA" id="ARBA00023136"/>
    </source>
</evidence>
<dbReference type="GO" id="GO:0106430">
    <property type="term" value="F:dihydroorotate dehydrogenase (quinone) activity"/>
    <property type="evidence" value="ECO:0007669"/>
    <property type="project" value="UniProtKB-EC"/>
</dbReference>
<dbReference type="Proteomes" id="UP000265848">
    <property type="component" value="Unassembled WGS sequence"/>
</dbReference>
<dbReference type="EMBL" id="QWJJ01000008">
    <property type="protein sequence ID" value="RII38770.1"/>
    <property type="molecule type" value="Genomic_DNA"/>
</dbReference>
<dbReference type="InterPro" id="IPR013785">
    <property type="entry name" value="Aldolase_TIM"/>
</dbReference>
<dbReference type="EC" id="1.3.5.2" evidence="6 14"/>
<dbReference type="GO" id="GO:0044205">
    <property type="term" value="P:'de novo' UMP biosynthetic process"/>
    <property type="evidence" value="ECO:0007669"/>
    <property type="project" value="UniProtKB-UniPathway"/>
</dbReference>